<evidence type="ECO:0000256" key="6">
    <source>
        <dbReference type="SAM" id="Phobius"/>
    </source>
</evidence>
<comment type="caution">
    <text evidence="7">The sequence shown here is derived from an EMBL/GenBank/DDBJ whole genome shotgun (WGS) entry which is preliminary data.</text>
</comment>
<proteinExistence type="predicted"/>
<feature type="transmembrane region" description="Helical" evidence="6">
    <location>
        <begin position="6"/>
        <end position="29"/>
    </location>
</feature>
<accession>A0A4U0R5F5</accession>
<comment type="subcellular location">
    <subcellularLocation>
        <location evidence="1">Cell membrane</location>
        <topology evidence="1">Multi-pass membrane protein</topology>
    </subcellularLocation>
</comment>
<organism evidence="7 8">
    <name type="scientific">Paracoccus gahaiensis</name>
    <dbReference type="NCBI Taxonomy" id="1706839"/>
    <lineage>
        <taxon>Bacteria</taxon>
        <taxon>Pseudomonadati</taxon>
        <taxon>Pseudomonadota</taxon>
        <taxon>Alphaproteobacteria</taxon>
        <taxon>Rhodobacterales</taxon>
        <taxon>Paracoccaceae</taxon>
        <taxon>Paracoccus</taxon>
    </lineage>
</organism>
<name>A0A4U0R5F5_9RHOB</name>
<dbReference type="RefSeq" id="WP_136887126.1">
    <property type="nucleotide sequence ID" value="NZ_SUNI01000019.1"/>
</dbReference>
<evidence type="ECO:0000313" key="7">
    <source>
        <dbReference type="EMBL" id="TJZ90139.1"/>
    </source>
</evidence>
<keyword evidence="2" id="KW-1003">Cell membrane</keyword>
<feature type="transmembrane region" description="Helical" evidence="6">
    <location>
        <begin position="181"/>
        <end position="201"/>
    </location>
</feature>
<dbReference type="GO" id="GO:0005886">
    <property type="term" value="C:plasma membrane"/>
    <property type="evidence" value="ECO:0007669"/>
    <property type="project" value="UniProtKB-SubCell"/>
</dbReference>
<keyword evidence="4 6" id="KW-1133">Transmembrane helix</keyword>
<feature type="transmembrane region" description="Helical" evidence="6">
    <location>
        <begin position="71"/>
        <end position="88"/>
    </location>
</feature>
<evidence type="ECO:0000256" key="1">
    <source>
        <dbReference type="ARBA" id="ARBA00004651"/>
    </source>
</evidence>
<evidence type="ECO:0000256" key="4">
    <source>
        <dbReference type="ARBA" id="ARBA00022989"/>
    </source>
</evidence>
<dbReference type="InterPro" id="IPR001123">
    <property type="entry name" value="LeuE-type"/>
</dbReference>
<dbReference type="GO" id="GO:0015171">
    <property type="term" value="F:amino acid transmembrane transporter activity"/>
    <property type="evidence" value="ECO:0007669"/>
    <property type="project" value="TreeGrafter"/>
</dbReference>
<feature type="transmembrane region" description="Helical" evidence="6">
    <location>
        <begin position="41"/>
        <end position="65"/>
    </location>
</feature>
<dbReference type="PANTHER" id="PTHR30086:SF20">
    <property type="entry name" value="ARGININE EXPORTER PROTEIN ARGO-RELATED"/>
    <property type="match status" value="1"/>
</dbReference>
<protein>
    <submittedName>
        <fullName evidence="7">LysE family translocator</fullName>
    </submittedName>
</protein>
<dbReference type="OrthoDB" id="9804822at2"/>
<dbReference type="AlphaFoldDB" id="A0A4U0R5F5"/>
<evidence type="ECO:0000313" key="8">
    <source>
        <dbReference type="Proteomes" id="UP000309747"/>
    </source>
</evidence>
<feature type="transmembrane region" description="Helical" evidence="6">
    <location>
        <begin position="146"/>
        <end position="169"/>
    </location>
</feature>
<evidence type="ECO:0000256" key="5">
    <source>
        <dbReference type="ARBA" id="ARBA00023136"/>
    </source>
</evidence>
<sequence length="202" mass="21077">MESTSLLTYMTTLVALTLTPGPLVAVLAARSASRDRQGACALAIGICAGDVLVILAICAGFGLWLQAHPEVFAAAKYIGVGLLLWLALRMWTTPTVTADHPAQTGGVIASALLGFTICLSSPQTVMMYLVLLPRVADLTLIRAQETILLVAATTAALLSVFLLVILFAGATQKILNSSAGVVVWARGMSLTITASAVCVLFY</sequence>
<evidence type="ECO:0000256" key="3">
    <source>
        <dbReference type="ARBA" id="ARBA00022692"/>
    </source>
</evidence>
<evidence type="ECO:0000256" key="2">
    <source>
        <dbReference type="ARBA" id="ARBA00022475"/>
    </source>
</evidence>
<dbReference type="PANTHER" id="PTHR30086">
    <property type="entry name" value="ARGININE EXPORTER PROTEIN ARGO"/>
    <property type="match status" value="1"/>
</dbReference>
<keyword evidence="8" id="KW-1185">Reference proteome</keyword>
<dbReference type="EMBL" id="SUNI01000019">
    <property type="protein sequence ID" value="TJZ90139.1"/>
    <property type="molecule type" value="Genomic_DNA"/>
</dbReference>
<dbReference type="Pfam" id="PF01810">
    <property type="entry name" value="LysE"/>
    <property type="match status" value="1"/>
</dbReference>
<gene>
    <name evidence="7" type="ORF">FA743_16100</name>
</gene>
<reference evidence="7 8" key="1">
    <citation type="submission" date="2019-04" db="EMBL/GenBank/DDBJ databases">
        <authorList>
            <person name="Li J."/>
        </authorList>
    </citation>
    <scope>NUCLEOTIDE SEQUENCE [LARGE SCALE GENOMIC DNA]</scope>
    <source>
        <strain evidence="7 8">KCTC 42687</strain>
    </source>
</reference>
<dbReference type="Proteomes" id="UP000309747">
    <property type="component" value="Unassembled WGS sequence"/>
</dbReference>
<keyword evidence="5 6" id="KW-0472">Membrane</keyword>
<feature type="transmembrane region" description="Helical" evidence="6">
    <location>
        <begin position="108"/>
        <end position="131"/>
    </location>
</feature>
<keyword evidence="3 6" id="KW-0812">Transmembrane</keyword>